<dbReference type="AlphaFoldDB" id="A0A4U7AY93"/>
<accession>A0A4U7AY93</accession>
<comment type="caution">
    <text evidence="2">The sequence shown here is derived from an EMBL/GenBank/DDBJ whole genome shotgun (WGS) entry which is preliminary data.</text>
</comment>
<proteinExistence type="predicted"/>
<sequence length="591" mass="64872">MRNFSSSSFASSSRIWSSGSQAILARDAEALSNTTTKPLHPTTPLPHYPSSYITLSATTPSLPHHLTATPPPPPYRLPYHTTSFTSPPQSYLISLTLPYLITPITTTLHHPPPSLPLLRIIFPSTTTPRHRFLWARPNAQTRAIGQAPAATGRLPSGPTKTKAAAFVSRQAEVSPETLSTRLAALDARTRAIRTARQRSDSTTSTARTVVMTTPAPAQAPAAPSSPARKSKLPRPVFATKTTTKPSEATPAPPAAPARQYKPSSARVSASRDTIRGLPQTQVSTKPAPTPASPAEPAARQRQYKPSQRALSWRLKNFTHLPRATVPLTAATAAPKRSTTPLRSILFPITTGKLGGKPIVGHYRRPHRLNTTRSVHWTEEWYSDREKYTPSHFSPSARDEGCTPIDEEVQIFRSISQKIRRRIDHLEEIERPSRIGNRSWKGTPMEKQHQDFQLALSLTGLSGHSTIAWPRSTLASTLTTRLFSDHPLARHSFTTFASFTAFAPFTTLAYRQPPPSFIDSQRARWSASFGGTRTFTITVLAFPLTHYQPTIPPPSLSGYHIHFTNTLAGVFGTPLAMSFVTVLATTFFHAEG</sequence>
<dbReference type="EMBL" id="PTQR01000053">
    <property type="protein sequence ID" value="TKX23583.1"/>
    <property type="molecule type" value="Genomic_DNA"/>
</dbReference>
<evidence type="ECO:0000256" key="1">
    <source>
        <dbReference type="SAM" id="MobiDB-lite"/>
    </source>
</evidence>
<feature type="region of interest" description="Disordered" evidence="1">
    <location>
        <begin position="193"/>
        <end position="307"/>
    </location>
</feature>
<organism evidence="2 3">
    <name type="scientific">Elsinoe australis</name>
    <dbReference type="NCBI Taxonomy" id="40998"/>
    <lineage>
        <taxon>Eukaryota</taxon>
        <taxon>Fungi</taxon>
        <taxon>Dikarya</taxon>
        <taxon>Ascomycota</taxon>
        <taxon>Pezizomycotina</taxon>
        <taxon>Dothideomycetes</taxon>
        <taxon>Dothideomycetidae</taxon>
        <taxon>Myriangiales</taxon>
        <taxon>Elsinoaceae</taxon>
        <taxon>Elsinoe</taxon>
    </lineage>
</organism>
<gene>
    <name evidence="2" type="ORF">C1H76_4095</name>
</gene>
<feature type="compositionally biased region" description="Low complexity" evidence="1">
    <location>
        <begin position="201"/>
        <end position="249"/>
    </location>
</feature>
<dbReference type="Proteomes" id="UP000308133">
    <property type="component" value="Unassembled WGS sequence"/>
</dbReference>
<reference evidence="2 3" key="1">
    <citation type="submission" date="2018-02" db="EMBL/GenBank/DDBJ databases">
        <title>Draft genome sequences of Elsinoe sp., causing black scab on jojoba.</title>
        <authorList>
            <person name="Stodart B."/>
            <person name="Jeffress S."/>
            <person name="Ash G."/>
            <person name="Arun Chinnappa K."/>
        </authorList>
    </citation>
    <scope>NUCLEOTIDE SEQUENCE [LARGE SCALE GENOMIC DNA]</scope>
    <source>
        <strain evidence="2 3">Hillstone_2</strain>
    </source>
</reference>
<evidence type="ECO:0000313" key="3">
    <source>
        <dbReference type="Proteomes" id="UP000308133"/>
    </source>
</evidence>
<name>A0A4U7AY93_9PEZI</name>
<protein>
    <submittedName>
        <fullName evidence="2">Uncharacterized protein</fullName>
    </submittedName>
</protein>
<evidence type="ECO:0000313" key="2">
    <source>
        <dbReference type="EMBL" id="TKX23583.1"/>
    </source>
</evidence>
<feature type="compositionally biased region" description="Polar residues" evidence="1">
    <location>
        <begin position="261"/>
        <end position="271"/>
    </location>
</feature>